<dbReference type="GO" id="GO:0008360">
    <property type="term" value="P:regulation of cell shape"/>
    <property type="evidence" value="ECO:0007669"/>
    <property type="project" value="UniProtKB-UniRule"/>
</dbReference>
<reference evidence="12" key="1">
    <citation type="journal article" date="2014" name="Int. J. Syst. Evol. Microbiol.">
        <title>Complete genome sequence of Corynebacterium casei LMG S-19264T (=DSM 44701T), isolated from a smear-ripened cheese.</title>
        <authorList>
            <consortium name="US DOE Joint Genome Institute (JGI-PGF)"/>
            <person name="Walter F."/>
            <person name="Albersmeier A."/>
            <person name="Kalinowski J."/>
            <person name="Ruckert C."/>
        </authorList>
    </citation>
    <scope>NUCLEOTIDE SEQUENCE</scope>
    <source>
        <strain evidence="12">CGMCC 1.12214</strain>
    </source>
</reference>
<keyword evidence="10" id="KW-0732">Signal</keyword>
<comment type="pathway">
    <text evidence="1 9">Cell wall biogenesis; peptidoglycan biosynthesis.</text>
</comment>
<keyword evidence="6 9" id="KW-0133">Cell shape</keyword>
<feature type="signal peptide" evidence="10">
    <location>
        <begin position="1"/>
        <end position="22"/>
    </location>
</feature>
<evidence type="ECO:0000259" key="11">
    <source>
        <dbReference type="PROSITE" id="PS52029"/>
    </source>
</evidence>
<dbReference type="AlphaFoldDB" id="A0A917IBR9"/>
<evidence type="ECO:0000313" key="12">
    <source>
        <dbReference type="EMBL" id="GGH33003.1"/>
    </source>
</evidence>
<proteinExistence type="inferred from homology"/>
<dbReference type="PROSITE" id="PS52029">
    <property type="entry name" value="LD_TPASE"/>
    <property type="match status" value="1"/>
</dbReference>
<protein>
    <submittedName>
        <fullName evidence="12">L,D-transpeptidase</fullName>
    </submittedName>
</protein>
<feature type="active site" description="Proton donor/acceptor" evidence="9">
    <location>
        <position position="125"/>
    </location>
</feature>
<dbReference type="GO" id="GO:0071555">
    <property type="term" value="P:cell wall organization"/>
    <property type="evidence" value="ECO:0007669"/>
    <property type="project" value="UniProtKB-UniRule"/>
</dbReference>
<sequence length="168" mass="17785">MTCKTLFLAVSLTIAGAAAAQAAVERVPFSGGVERGAIMVRTSERKLYLSLGDGTALRYPVAVGKLGKSWQGAAKIDGKYVEPAWSPPAEVKRDNPRMPDLIPPGPNNPMGARALTLAGGEYAIHGTTRKMRASIGTAASYGCIRMFNEDVIDLFDRVSVGATVYVTP</sequence>
<dbReference type="GO" id="GO:0018104">
    <property type="term" value="P:peptidoglycan-protein cross-linking"/>
    <property type="evidence" value="ECO:0007669"/>
    <property type="project" value="TreeGrafter"/>
</dbReference>
<evidence type="ECO:0000256" key="4">
    <source>
        <dbReference type="ARBA" id="ARBA00022679"/>
    </source>
</evidence>
<keyword evidence="5" id="KW-0378">Hydrolase</keyword>
<evidence type="ECO:0000256" key="10">
    <source>
        <dbReference type="SAM" id="SignalP"/>
    </source>
</evidence>
<dbReference type="Gene3D" id="2.40.440.10">
    <property type="entry name" value="L,D-transpeptidase catalytic domain-like"/>
    <property type="match status" value="1"/>
</dbReference>
<dbReference type="GO" id="GO:0071972">
    <property type="term" value="F:peptidoglycan L,D-transpeptidase activity"/>
    <property type="evidence" value="ECO:0007669"/>
    <property type="project" value="TreeGrafter"/>
</dbReference>
<evidence type="ECO:0000313" key="13">
    <source>
        <dbReference type="Proteomes" id="UP000603912"/>
    </source>
</evidence>
<dbReference type="EMBL" id="BMES01000003">
    <property type="protein sequence ID" value="GGH33003.1"/>
    <property type="molecule type" value="Genomic_DNA"/>
</dbReference>
<dbReference type="InterPro" id="IPR005490">
    <property type="entry name" value="LD_TPept_cat_dom"/>
</dbReference>
<dbReference type="InterPro" id="IPR038063">
    <property type="entry name" value="Transpep_catalytic_dom"/>
</dbReference>
<accession>A0A917IBR9</accession>
<reference evidence="12" key="2">
    <citation type="submission" date="2020-09" db="EMBL/GenBank/DDBJ databases">
        <authorList>
            <person name="Sun Q."/>
            <person name="Zhou Y."/>
        </authorList>
    </citation>
    <scope>NUCLEOTIDE SEQUENCE</scope>
    <source>
        <strain evidence="12">CGMCC 1.12214</strain>
    </source>
</reference>
<dbReference type="RefSeq" id="WP_188520074.1">
    <property type="nucleotide sequence ID" value="NZ_BMES01000003.1"/>
</dbReference>
<evidence type="ECO:0000256" key="8">
    <source>
        <dbReference type="ARBA" id="ARBA00023316"/>
    </source>
</evidence>
<name>A0A917IBR9_9HYPH</name>
<comment type="caution">
    <text evidence="12">The sequence shown here is derived from an EMBL/GenBank/DDBJ whole genome shotgun (WGS) entry which is preliminary data.</text>
</comment>
<feature type="active site" description="Nucleophile" evidence="9">
    <location>
        <position position="143"/>
    </location>
</feature>
<evidence type="ECO:0000256" key="7">
    <source>
        <dbReference type="ARBA" id="ARBA00022984"/>
    </source>
</evidence>
<gene>
    <name evidence="12" type="ORF">GCM10007036_45270</name>
</gene>
<evidence type="ECO:0000256" key="3">
    <source>
        <dbReference type="ARBA" id="ARBA00022676"/>
    </source>
</evidence>
<evidence type="ECO:0000256" key="2">
    <source>
        <dbReference type="ARBA" id="ARBA00005992"/>
    </source>
</evidence>
<dbReference type="GO" id="GO:0005576">
    <property type="term" value="C:extracellular region"/>
    <property type="evidence" value="ECO:0007669"/>
    <property type="project" value="TreeGrafter"/>
</dbReference>
<evidence type="ECO:0000256" key="6">
    <source>
        <dbReference type="ARBA" id="ARBA00022960"/>
    </source>
</evidence>
<keyword evidence="4" id="KW-0808">Transferase</keyword>
<dbReference type="InterPro" id="IPR050979">
    <property type="entry name" value="LD-transpeptidase"/>
</dbReference>
<dbReference type="PANTHER" id="PTHR30582:SF24">
    <property type="entry name" value="L,D-TRANSPEPTIDASE ERFK_SRFK-RELATED"/>
    <property type="match status" value="1"/>
</dbReference>
<organism evidence="12 13">
    <name type="scientific">Alsobacter metallidurans</name>
    <dbReference type="NCBI Taxonomy" id="340221"/>
    <lineage>
        <taxon>Bacteria</taxon>
        <taxon>Pseudomonadati</taxon>
        <taxon>Pseudomonadota</taxon>
        <taxon>Alphaproteobacteria</taxon>
        <taxon>Hyphomicrobiales</taxon>
        <taxon>Alsobacteraceae</taxon>
        <taxon>Alsobacter</taxon>
    </lineage>
</organism>
<keyword evidence="3" id="KW-0328">Glycosyltransferase</keyword>
<keyword evidence="13" id="KW-1185">Reference proteome</keyword>
<evidence type="ECO:0000256" key="5">
    <source>
        <dbReference type="ARBA" id="ARBA00022801"/>
    </source>
</evidence>
<dbReference type="PANTHER" id="PTHR30582">
    <property type="entry name" value="L,D-TRANSPEPTIDASE"/>
    <property type="match status" value="1"/>
</dbReference>
<dbReference type="SUPFAM" id="SSF141523">
    <property type="entry name" value="L,D-transpeptidase catalytic domain-like"/>
    <property type="match status" value="1"/>
</dbReference>
<dbReference type="Proteomes" id="UP000603912">
    <property type="component" value="Unassembled WGS sequence"/>
</dbReference>
<evidence type="ECO:0000256" key="1">
    <source>
        <dbReference type="ARBA" id="ARBA00004752"/>
    </source>
</evidence>
<dbReference type="Pfam" id="PF03734">
    <property type="entry name" value="YkuD"/>
    <property type="match status" value="1"/>
</dbReference>
<keyword evidence="7 9" id="KW-0573">Peptidoglycan synthesis</keyword>
<keyword evidence="8 9" id="KW-0961">Cell wall biogenesis/degradation</keyword>
<dbReference type="FunFam" id="2.40.440.10:FF:000002">
    <property type="entry name" value="L,D-transpeptidase ErfK/SrfK"/>
    <property type="match status" value="1"/>
</dbReference>
<comment type="similarity">
    <text evidence="2">Belongs to the YkuD family.</text>
</comment>
<evidence type="ECO:0000256" key="9">
    <source>
        <dbReference type="PROSITE-ProRule" id="PRU01373"/>
    </source>
</evidence>
<feature type="domain" description="L,D-TPase catalytic" evidence="11">
    <location>
        <begin position="36"/>
        <end position="167"/>
    </location>
</feature>
<feature type="chain" id="PRO_5038054302" evidence="10">
    <location>
        <begin position="23"/>
        <end position="168"/>
    </location>
</feature>
<dbReference type="CDD" id="cd16913">
    <property type="entry name" value="YkuD_like"/>
    <property type="match status" value="1"/>
</dbReference>
<dbReference type="GO" id="GO:0016757">
    <property type="term" value="F:glycosyltransferase activity"/>
    <property type="evidence" value="ECO:0007669"/>
    <property type="project" value="UniProtKB-KW"/>
</dbReference>